<dbReference type="InterPro" id="IPR013815">
    <property type="entry name" value="ATP_grasp_subdomain_1"/>
</dbReference>
<dbReference type="HOGENOM" id="CLU_005950_0_0_9"/>
<dbReference type="EMBL" id="CP001720">
    <property type="protein sequence ID" value="ACV63431.1"/>
    <property type="molecule type" value="Genomic_DNA"/>
</dbReference>
<sequence length="884" mass="98083">MKSNYEAFFLSWPGAFQAGTEAAGGKGWNLGKLDRYGFKIPAGGVLAAGAYLDFVKENGCLINIEDIAQSVTAGNVGEREIEEKLFQIREKFRVGRISSPVQEELVSKLKNIGILEKPLAVRSSATAEDSSKASFAGVHESFLNVRGIENILSCIKKCYASLWTPRAVAYRRKMNISDEQVIPAVVIMEMVEAKAAGVGFSCDPGTGREDVLLISANFGLGESVVSGAIEPDEYRLDLMCEIKEKTIGRKGGMIVPAEQGGTEFVKPAGSMAGQVLTDENIVKLGFEIWRVFEALGRGEQHQDVEWVYDGKDFILVQARPVTSVPRYTCAEIKDQPDIWSNANFRDAIPFVQSTLNWSLLKHGLTTILQSPFQAVGCRIPTGLRYVRLYQGRPYINLSLQQWLWYDALGLAPRKTNDSLGGNLPEIKINEKKPYAGGKGLKRVFRLLKFMLAMTKAKRKAKKSFVEFSGYTEDLLRKNFKHYANEDIINTLFDNTRVSAKFALKFHFLSSSAAVSYMMLVNALEKTFPGQGNAIANAIMMGNGDITSAQHGYRLVELAEIARSDANAGRFFAAESFNPLCWDKDLPDNSPFKKSFQNFLAEYGHRGIYEADIINPRWREDPSYLLNIIKSSMETADTGLIKARQKEKADSAWREIKQKLLFHRRLLIKSLLKQALKGAELREMSKSVYIKLFEPGRMFYQEIGRRLTEKGIIGGQADIYHCTLIEIFSLLKGYWDGRGLAALVAERKVRKKEMEALSPPDLIVDEAPHFMEPVTTSPGDALTGMGVAAGRASGTARLIFHPGEWEKLQAGDVLVAPSTDPAWTPLFLRASAIVMETGGFLSHGSIVAREYGVPAVINIPGVMRLLRDGQKITVDGDGGKIYLWQ</sequence>
<dbReference type="InterPro" id="IPR008279">
    <property type="entry name" value="PEP-util_enz_mobile_dom"/>
</dbReference>
<dbReference type="Proteomes" id="UP000002217">
    <property type="component" value="Chromosome"/>
</dbReference>
<dbReference type="SUPFAM" id="SSF52009">
    <property type="entry name" value="Phosphohistidine domain"/>
    <property type="match status" value="1"/>
</dbReference>
<feature type="domain" description="Pyruvate phosphate dikinase AMP/ATP-binding" evidence="2">
    <location>
        <begin position="21"/>
        <end position="330"/>
    </location>
</feature>
<dbReference type="Gene3D" id="3.30.1490.20">
    <property type="entry name" value="ATP-grasp fold, A domain"/>
    <property type="match status" value="1"/>
</dbReference>
<dbReference type="Gene3D" id="3.50.30.10">
    <property type="entry name" value="Phosphohistidine domain"/>
    <property type="match status" value="1"/>
</dbReference>
<name>C8W135_DESAS</name>
<accession>C8W135</accession>
<dbReference type="PANTHER" id="PTHR43615">
    <property type="entry name" value="PHOSPHOENOLPYRUVATE SYNTHASE-RELATED"/>
    <property type="match status" value="1"/>
</dbReference>
<reference evidence="3 4" key="1">
    <citation type="journal article" date="2009" name="Stand. Genomic Sci.">
        <title>Complete genome sequence of Desulfotomaculum acetoxidans type strain (5575).</title>
        <authorList>
            <person name="Spring S."/>
            <person name="Lapidus A."/>
            <person name="Schroder M."/>
            <person name="Gleim D."/>
            <person name="Sims D."/>
            <person name="Meincke L."/>
            <person name="Glavina Del Rio T."/>
            <person name="Tice H."/>
            <person name="Copeland A."/>
            <person name="Cheng J.F."/>
            <person name="Lucas S."/>
            <person name="Chen F."/>
            <person name="Nolan M."/>
            <person name="Bruce D."/>
            <person name="Goodwin L."/>
            <person name="Pitluck S."/>
            <person name="Ivanova N."/>
            <person name="Mavromatis K."/>
            <person name="Mikhailova N."/>
            <person name="Pati A."/>
            <person name="Chen A."/>
            <person name="Palaniappan K."/>
            <person name="Land M."/>
            <person name="Hauser L."/>
            <person name="Chang Y.J."/>
            <person name="Jeffries C.D."/>
            <person name="Chain P."/>
            <person name="Saunders E."/>
            <person name="Brettin T."/>
            <person name="Detter J.C."/>
            <person name="Goker M."/>
            <person name="Bristow J."/>
            <person name="Eisen J.A."/>
            <person name="Markowitz V."/>
            <person name="Hugenholtz P."/>
            <person name="Kyrpides N.C."/>
            <person name="Klenk H.P."/>
            <person name="Han C."/>
        </authorList>
    </citation>
    <scope>NUCLEOTIDE SEQUENCE [LARGE SCALE GENOMIC DNA]</scope>
    <source>
        <strain evidence="4">ATCC 49208 / DSM 771 / VKM B-1644</strain>
    </source>
</reference>
<dbReference type="InterPro" id="IPR002192">
    <property type="entry name" value="PPDK_AMP/ATP-bd"/>
</dbReference>
<evidence type="ECO:0000313" key="3">
    <source>
        <dbReference type="EMBL" id="ACV63431.1"/>
    </source>
</evidence>
<dbReference type="Pfam" id="PF00391">
    <property type="entry name" value="PEP-utilizers"/>
    <property type="match status" value="1"/>
</dbReference>
<protein>
    <submittedName>
        <fullName evidence="3">Pyruvate phosphate dikinase PEP/pyruvate-binding</fullName>
    </submittedName>
</protein>
<dbReference type="STRING" id="485916.Dtox_2649"/>
<organism evidence="3 4">
    <name type="scientific">Desulfofarcimen acetoxidans (strain ATCC 49208 / DSM 771 / KCTC 5769 / VKM B-1644 / 5575)</name>
    <name type="common">Desulfotomaculum acetoxidans</name>
    <dbReference type="NCBI Taxonomy" id="485916"/>
    <lineage>
        <taxon>Bacteria</taxon>
        <taxon>Bacillati</taxon>
        <taxon>Bacillota</taxon>
        <taxon>Clostridia</taxon>
        <taxon>Eubacteriales</taxon>
        <taxon>Peptococcaceae</taxon>
        <taxon>Desulfofarcimen</taxon>
    </lineage>
</organism>
<dbReference type="AlphaFoldDB" id="C8W135"/>
<dbReference type="Pfam" id="PF01326">
    <property type="entry name" value="PPDK_N"/>
    <property type="match status" value="1"/>
</dbReference>
<dbReference type="RefSeq" id="WP_015758125.1">
    <property type="nucleotide sequence ID" value="NC_013216.1"/>
</dbReference>
<keyword evidence="4" id="KW-1185">Reference proteome</keyword>
<dbReference type="Gene3D" id="3.30.470.20">
    <property type="entry name" value="ATP-grasp fold, B domain"/>
    <property type="match status" value="1"/>
</dbReference>
<proteinExistence type="predicted"/>
<evidence type="ECO:0000259" key="1">
    <source>
        <dbReference type="Pfam" id="PF00391"/>
    </source>
</evidence>
<dbReference type="PANTHER" id="PTHR43615:SF1">
    <property type="entry name" value="PPDK_N DOMAIN-CONTAINING PROTEIN"/>
    <property type="match status" value="1"/>
</dbReference>
<dbReference type="InterPro" id="IPR051549">
    <property type="entry name" value="PEP_Utilizing_Enz"/>
</dbReference>
<dbReference type="eggNOG" id="COG0574">
    <property type="taxonomic scope" value="Bacteria"/>
</dbReference>
<keyword evidence="3" id="KW-0418">Kinase</keyword>
<dbReference type="SUPFAM" id="SSF56059">
    <property type="entry name" value="Glutathione synthetase ATP-binding domain-like"/>
    <property type="match status" value="1"/>
</dbReference>
<gene>
    <name evidence="3" type="ordered locus">Dtox_2649</name>
</gene>
<dbReference type="GO" id="GO:0005524">
    <property type="term" value="F:ATP binding"/>
    <property type="evidence" value="ECO:0007669"/>
    <property type="project" value="InterPro"/>
</dbReference>
<dbReference type="eggNOG" id="COG3848">
    <property type="taxonomic scope" value="Bacteria"/>
</dbReference>
<evidence type="ECO:0000313" key="4">
    <source>
        <dbReference type="Proteomes" id="UP000002217"/>
    </source>
</evidence>
<dbReference type="KEGG" id="dae:Dtox_2649"/>
<dbReference type="GO" id="GO:0016301">
    <property type="term" value="F:kinase activity"/>
    <property type="evidence" value="ECO:0007669"/>
    <property type="project" value="UniProtKB-KW"/>
</dbReference>
<evidence type="ECO:0000259" key="2">
    <source>
        <dbReference type="Pfam" id="PF01326"/>
    </source>
</evidence>
<keyword evidence="3" id="KW-0808">Transferase</keyword>
<dbReference type="InterPro" id="IPR036637">
    <property type="entry name" value="Phosphohistidine_dom_sf"/>
</dbReference>
<feature type="domain" description="PEP-utilising enzyme mobile" evidence="1">
    <location>
        <begin position="808"/>
        <end position="878"/>
    </location>
</feature>
<keyword evidence="3" id="KW-0670">Pyruvate</keyword>